<evidence type="ECO:0000256" key="1">
    <source>
        <dbReference type="SAM" id="MobiDB-lite"/>
    </source>
</evidence>
<protein>
    <submittedName>
        <fullName evidence="2">Uncharacterized protein</fullName>
    </submittedName>
</protein>
<gene>
    <name evidence="2" type="ORF">BN1095_5060001</name>
</gene>
<reference evidence="2" key="1">
    <citation type="submission" date="2014-07" db="EMBL/GenBank/DDBJ databases">
        <authorList>
            <person name="Monot Marc"/>
        </authorList>
    </citation>
    <scope>NUCLEOTIDE SEQUENCE</scope>
    <source>
        <strain evidence="2">7032989</strain>
    </source>
</reference>
<evidence type="ECO:0000313" key="2">
    <source>
        <dbReference type="EMBL" id="CDT48825.1"/>
    </source>
</evidence>
<dbReference type="AlphaFoldDB" id="A0A069ARY0"/>
<sequence length="69" mass="7429">MDNRIVGAQRCAFKNRIACARAVDYGRRVCLFRTPSEGDGAGRSGFNQPSGRGLRGGQIGFGQMPRRGA</sequence>
<name>A0A069ARY0_CLODI</name>
<organism evidence="2">
    <name type="scientific">Clostridioides difficile</name>
    <name type="common">Peptoclostridium difficile</name>
    <dbReference type="NCBI Taxonomy" id="1496"/>
    <lineage>
        <taxon>Bacteria</taxon>
        <taxon>Bacillati</taxon>
        <taxon>Bacillota</taxon>
        <taxon>Clostridia</taxon>
        <taxon>Peptostreptococcales</taxon>
        <taxon>Peptostreptococcaceae</taxon>
        <taxon>Clostridioides</taxon>
    </lineage>
</organism>
<dbReference type="EMBL" id="LK933190">
    <property type="protein sequence ID" value="CDT48825.1"/>
    <property type="molecule type" value="Genomic_DNA"/>
</dbReference>
<proteinExistence type="predicted"/>
<feature type="region of interest" description="Disordered" evidence="1">
    <location>
        <begin position="37"/>
        <end position="69"/>
    </location>
</feature>
<accession>A0A069ARY0</accession>